<evidence type="ECO:0000256" key="1">
    <source>
        <dbReference type="ARBA" id="ARBA00022691"/>
    </source>
</evidence>
<dbReference type="OrthoDB" id="1368803at2759"/>
<evidence type="ECO:0000313" key="5">
    <source>
        <dbReference type="Proteomes" id="UP000272942"/>
    </source>
</evidence>
<dbReference type="InterPro" id="IPR029063">
    <property type="entry name" value="SAM-dependent_MTases_sf"/>
</dbReference>
<evidence type="ECO:0000313" key="4">
    <source>
        <dbReference type="EMBL" id="VDP88216.1"/>
    </source>
</evidence>
<dbReference type="GO" id="GO:0005634">
    <property type="term" value="C:nucleus"/>
    <property type="evidence" value="ECO:0007669"/>
    <property type="project" value="TreeGrafter"/>
</dbReference>
<sequence length="310" mass="35631">MVGKVSNYIDVDSDIDWLRMTNEVTLQKQLHWGSHLGLPAISLRLNGPNTANLARVLTTFIHTEYTPVKLWIIVPMCMEVEPDEAHSEDQPPAEFGYKHVDSPWHWWMQLSSLASDITDALGVVLEIPNNLPDESVVARWLSEPVCCLLLRTDVFLTNSKGFPVLSKSHQEVIRRFFKLNVQVLITGACRHDRGYVAYQQYVTWLWKNQSSPDVYELQSKGLEDQLQSYTYFSEYANKSNGTNSRSSAIFSRYAARHQEPLQPLRDNLSSTTYSIFEMDPYKYNAYEQVSLLMYSTFVRSNAYTCHILAV</sequence>
<dbReference type="Pfam" id="PF05185">
    <property type="entry name" value="PRMT5"/>
    <property type="match status" value="1"/>
</dbReference>
<dbReference type="GO" id="GO:0006355">
    <property type="term" value="P:regulation of DNA-templated transcription"/>
    <property type="evidence" value="ECO:0007669"/>
    <property type="project" value="TreeGrafter"/>
</dbReference>
<keyword evidence="1" id="KW-0949">S-adenosyl-L-methionine</keyword>
<dbReference type="Gene3D" id="3.20.20.150">
    <property type="entry name" value="Divalent-metal-dependent TIM barrel enzymes"/>
    <property type="match status" value="1"/>
</dbReference>
<dbReference type="GO" id="GO:0016274">
    <property type="term" value="F:protein-arginine N-methyltransferase activity"/>
    <property type="evidence" value="ECO:0007669"/>
    <property type="project" value="InterPro"/>
</dbReference>
<proteinExistence type="predicted"/>
<dbReference type="InterPro" id="IPR035247">
    <property type="entry name" value="PRMT5_TIM"/>
</dbReference>
<dbReference type="InterPro" id="IPR025799">
    <property type="entry name" value="Arg_MeTrfase"/>
</dbReference>
<dbReference type="PANTHER" id="PTHR10738:SF0">
    <property type="entry name" value="PROTEIN ARGININE N-METHYLTRANSFERASE 5"/>
    <property type="match status" value="1"/>
</dbReference>
<evidence type="ECO:0008006" key="6">
    <source>
        <dbReference type="Google" id="ProtNLM"/>
    </source>
</evidence>
<dbReference type="PANTHER" id="PTHR10738">
    <property type="entry name" value="PROTEIN ARGININE N-METHYLTRANSFERASE 5"/>
    <property type="match status" value="1"/>
</dbReference>
<reference evidence="4 5" key="1">
    <citation type="submission" date="2018-11" db="EMBL/GenBank/DDBJ databases">
        <authorList>
            <consortium name="Pathogen Informatics"/>
        </authorList>
    </citation>
    <scope>NUCLEOTIDE SEQUENCE [LARGE SCALE GENOMIC DNA]</scope>
    <source>
        <strain evidence="4 5">Egypt</strain>
    </source>
</reference>
<feature type="domain" description="PRMT5 arginine-N-methyltransferase" evidence="2">
    <location>
        <begin position="251"/>
        <end position="289"/>
    </location>
</feature>
<organism evidence="4 5">
    <name type="scientific">Echinostoma caproni</name>
    <dbReference type="NCBI Taxonomy" id="27848"/>
    <lineage>
        <taxon>Eukaryota</taxon>
        <taxon>Metazoa</taxon>
        <taxon>Spiralia</taxon>
        <taxon>Lophotrochozoa</taxon>
        <taxon>Platyhelminthes</taxon>
        <taxon>Trematoda</taxon>
        <taxon>Digenea</taxon>
        <taxon>Plagiorchiida</taxon>
        <taxon>Echinostomata</taxon>
        <taxon>Echinostomatoidea</taxon>
        <taxon>Echinostomatidae</taxon>
        <taxon>Echinostoma</taxon>
    </lineage>
</organism>
<feature type="domain" description="PRMT5 TIM barrel" evidence="3">
    <location>
        <begin position="2"/>
        <end position="207"/>
    </location>
</feature>
<evidence type="ECO:0000259" key="2">
    <source>
        <dbReference type="Pfam" id="PF05185"/>
    </source>
</evidence>
<dbReference type="AlphaFoldDB" id="A0A3P8L471"/>
<dbReference type="Proteomes" id="UP000272942">
    <property type="component" value="Unassembled WGS sequence"/>
</dbReference>
<dbReference type="Pfam" id="PF17285">
    <property type="entry name" value="PRMT5_TIM"/>
    <property type="match status" value="1"/>
</dbReference>
<keyword evidence="5" id="KW-1185">Reference proteome</keyword>
<name>A0A3P8L471_9TREM</name>
<evidence type="ECO:0000259" key="3">
    <source>
        <dbReference type="Pfam" id="PF17285"/>
    </source>
</evidence>
<dbReference type="InterPro" id="IPR035075">
    <property type="entry name" value="PRMT5"/>
</dbReference>
<dbReference type="EMBL" id="UZAN01050422">
    <property type="protein sequence ID" value="VDP88216.1"/>
    <property type="molecule type" value="Genomic_DNA"/>
</dbReference>
<dbReference type="GO" id="GO:0005829">
    <property type="term" value="C:cytosol"/>
    <property type="evidence" value="ECO:0007669"/>
    <property type="project" value="TreeGrafter"/>
</dbReference>
<gene>
    <name evidence="4" type="ORF">ECPE_LOCUS11225</name>
</gene>
<accession>A0A3P8L471</accession>
<protein>
    <recommendedName>
        <fullName evidence="6">PRMT5 TIM barrel domain-containing protein</fullName>
    </recommendedName>
</protein>
<dbReference type="Gene3D" id="3.40.50.150">
    <property type="entry name" value="Vaccinia Virus protein VP39"/>
    <property type="match status" value="1"/>
</dbReference>